<dbReference type="EMBL" id="QBKI01000002">
    <property type="protein sequence ID" value="PTX21153.1"/>
    <property type="molecule type" value="Genomic_DNA"/>
</dbReference>
<dbReference type="InterPro" id="IPR001015">
    <property type="entry name" value="Ferrochelatase"/>
</dbReference>
<dbReference type="GO" id="GO:0005737">
    <property type="term" value="C:cytoplasm"/>
    <property type="evidence" value="ECO:0007669"/>
    <property type="project" value="UniProtKB-SubCell"/>
</dbReference>
<dbReference type="SUPFAM" id="SSF53800">
    <property type="entry name" value="Chelatase"/>
    <property type="match status" value="1"/>
</dbReference>
<dbReference type="GO" id="GO:0004325">
    <property type="term" value="F:ferrochelatase activity"/>
    <property type="evidence" value="ECO:0007669"/>
    <property type="project" value="UniProtKB-UniRule"/>
</dbReference>
<organism evidence="9 10">
    <name type="scientific">Pontibacter mucosus</name>
    <dbReference type="NCBI Taxonomy" id="1649266"/>
    <lineage>
        <taxon>Bacteria</taxon>
        <taxon>Pseudomonadati</taxon>
        <taxon>Bacteroidota</taxon>
        <taxon>Cytophagia</taxon>
        <taxon>Cytophagales</taxon>
        <taxon>Hymenobacteraceae</taxon>
        <taxon>Pontibacter</taxon>
    </lineage>
</organism>
<keyword evidence="7 8" id="KW-0963">Cytoplasm</keyword>
<dbReference type="UniPathway" id="UPA00252">
    <property type="reaction ID" value="UER00325"/>
</dbReference>
<evidence type="ECO:0000256" key="2">
    <source>
        <dbReference type="ARBA" id="ARBA00023004"/>
    </source>
</evidence>
<protein>
    <recommendedName>
        <fullName evidence="7 8">Ferrochelatase</fullName>
        <ecNumber evidence="7 8">4.98.1.1</ecNumber>
    </recommendedName>
    <alternativeName>
        <fullName evidence="7">Heme synthase</fullName>
    </alternativeName>
    <alternativeName>
        <fullName evidence="7">Protoheme ferro-lyase</fullName>
    </alternativeName>
</protein>
<comment type="caution">
    <text evidence="9">The sequence shown here is derived from an EMBL/GenBank/DDBJ whole genome shotgun (WGS) entry which is preliminary data.</text>
</comment>
<feature type="binding site" evidence="7">
    <location>
        <position position="296"/>
    </location>
    <ligand>
        <name>Fe(2+)</name>
        <dbReference type="ChEBI" id="CHEBI:29033"/>
    </ligand>
</feature>
<dbReference type="PANTHER" id="PTHR11108">
    <property type="entry name" value="FERROCHELATASE"/>
    <property type="match status" value="1"/>
</dbReference>
<dbReference type="AlphaFoldDB" id="A0A2T5YPA5"/>
<dbReference type="EC" id="4.98.1.1" evidence="7 8"/>
<dbReference type="CDD" id="cd03411">
    <property type="entry name" value="Ferrochelatase_N"/>
    <property type="match status" value="1"/>
</dbReference>
<name>A0A2T5YPA5_9BACT</name>
<dbReference type="RefSeq" id="WP_108210557.1">
    <property type="nucleotide sequence ID" value="NZ_QBKI01000002.1"/>
</dbReference>
<evidence type="ECO:0000256" key="3">
    <source>
        <dbReference type="ARBA" id="ARBA00023133"/>
    </source>
</evidence>
<keyword evidence="3 7" id="KW-0350">Heme biosynthesis</keyword>
<keyword evidence="10" id="KW-1185">Reference proteome</keyword>
<comment type="function">
    <text evidence="7 8">Catalyzes the ferrous insertion into protoporphyrin IX.</text>
</comment>
<accession>A0A2T5YPA5</accession>
<evidence type="ECO:0000256" key="1">
    <source>
        <dbReference type="ARBA" id="ARBA00007718"/>
    </source>
</evidence>
<feature type="binding site" evidence="7">
    <location>
        <position position="195"/>
    </location>
    <ligand>
        <name>Fe(2+)</name>
        <dbReference type="ChEBI" id="CHEBI:29033"/>
    </ligand>
</feature>
<keyword evidence="7" id="KW-0479">Metal-binding</keyword>
<evidence type="ECO:0000256" key="7">
    <source>
        <dbReference type="HAMAP-Rule" id="MF_00323"/>
    </source>
</evidence>
<dbReference type="InterPro" id="IPR033659">
    <property type="entry name" value="Ferrochelatase_N"/>
</dbReference>
<evidence type="ECO:0000313" key="10">
    <source>
        <dbReference type="Proteomes" id="UP000244225"/>
    </source>
</evidence>
<reference evidence="9 10" key="1">
    <citation type="submission" date="2018-04" db="EMBL/GenBank/DDBJ databases">
        <title>Genomic Encyclopedia of Archaeal and Bacterial Type Strains, Phase II (KMG-II): from individual species to whole genera.</title>
        <authorList>
            <person name="Goeker M."/>
        </authorList>
    </citation>
    <scope>NUCLEOTIDE SEQUENCE [LARGE SCALE GENOMIC DNA]</scope>
    <source>
        <strain evidence="9 10">DSM 100162</strain>
    </source>
</reference>
<dbReference type="Proteomes" id="UP000244225">
    <property type="component" value="Unassembled WGS sequence"/>
</dbReference>
<dbReference type="CDD" id="cd00419">
    <property type="entry name" value="Ferrochelatase_C"/>
    <property type="match status" value="1"/>
</dbReference>
<dbReference type="Gene3D" id="3.40.50.1400">
    <property type="match status" value="2"/>
</dbReference>
<comment type="similarity">
    <text evidence="1 7 8">Belongs to the ferrochelatase family.</text>
</comment>
<dbReference type="InterPro" id="IPR019772">
    <property type="entry name" value="Ferrochelatase_AS"/>
</dbReference>
<keyword evidence="5 7" id="KW-0627">Porphyrin biosynthesis</keyword>
<proteinExistence type="inferred from homology"/>
<comment type="catalytic activity">
    <reaction evidence="7 8">
        <text>heme b + 2 H(+) = protoporphyrin IX + Fe(2+)</text>
        <dbReference type="Rhea" id="RHEA:22584"/>
        <dbReference type="ChEBI" id="CHEBI:15378"/>
        <dbReference type="ChEBI" id="CHEBI:29033"/>
        <dbReference type="ChEBI" id="CHEBI:57306"/>
        <dbReference type="ChEBI" id="CHEBI:60344"/>
        <dbReference type="EC" id="4.98.1.1"/>
    </reaction>
</comment>
<dbReference type="PROSITE" id="PS00534">
    <property type="entry name" value="FERROCHELATASE"/>
    <property type="match status" value="1"/>
</dbReference>
<dbReference type="OrthoDB" id="9809741at2"/>
<evidence type="ECO:0000256" key="4">
    <source>
        <dbReference type="ARBA" id="ARBA00023239"/>
    </source>
</evidence>
<evidence type="ECO:0000256" key="8">
    <source>
        <dbReference type="RuleBase" id="RU000607"/>
    </source>
</evidence>
<keyword evidence="4 7" id="KW-0456">Lyase</keyword>
<keyword evidence="2 7" id="KW-0408">Iron</keyword>
<evidence type="ECO:0000313" key="9">
    <source>
        <dbReference type="EMBL" id="PTX21153.1"/>
    </source>
</evidence>
<dbReference type="PANTHER" id="PTHR11108:SF1">
    <property type="entry name" value="FERROCHELATASE, MITOCHONDRIAL"/>
    <property type="match status" value="1"/>
</dbReference>
<dbReference type="GO" id="GO:0046872">
    <property type="term" value="F:metal ion binding"/>
    <property type="evidence" value="ECO:0007669"/>
    <property type="project" value="UniProtKB-KW"/>
</dbReference>
<gene>
    <name evidence="7" type="primary">hemH</name>
    <name evidence="9" type="ORF">C8N40_102123</name>
</gene>
<evidence type="ECO:0000256" key="6">
    <source>
        <dbReference type="ARBA" id="ARBA00024536"/>
    </source>
</evidence>
<dbReference type="InterPro" id="IPR033644">
    <property type="entry name" value="Ferrochelatase_C"/>
</dbReference>
<evidence type="ECO:0000256" key="5">
    <source>
        <dbReference type="ARBA" id="ARBA00023244"/>
    </source>
</evidence>
<dbReference type="NCBIfam" id="TIGR00109">
    <property type="entry name" value="hemH"/>
    <property type="match status" value="1"/>
</dbReference>
<comment type="pathway">
    <text evidence="7 8">Porphyrin-containing compound metabolism; protoheme biosynthesis; protoheme from protoporphyrin-IX: step 1/1.</text>
</comment>
<comment type="catalytic activity">
    <reaction evidence="6">
        <text>Fe-coproporphyrin III + 2 H(+) = coproporphyrin III + Fe(2+)</text>
        <dbReference type="Rhea" id="RHEA:49572"/>
        <dbReference type="ChEBI" id="CHEBI:15378"/>
        <dbReference type="ChEBI" id="CHEBI:29033"/>
        <dbReference type="ChEBI" id="CHEBI:68438"/>
        <dbReference type="ChEBI" id="CHEBI:131725"/>
        <dbReference type="EC" id="4.99.1.9"/>
    </reaction>
    <physiologicalReaction direction="right-to-left" evidence="6">
        <dbReference type="Rhea" id="RHEA:49574"/>
    </physiologicalReaction>
</comment>
<dbReference type="GO" id="GO:0006783">
    <property type="term" value="P:heme biosynthetic process"/>
    <property type="evidence" value="ECO:0007669"/>
    <property type="project" value="UniProtKB-UniRule"/>
</dbReference>
<comment type="subcellular location">
    <subcellularLocation>
        <location evidence="7 8">Cytoplasm</location>
    </subcellularLocation>
</comment>
<dbReference type="Pfam" id="PF00762">
    <property type="entry name" value="Ferrochelatase"/>
    <property type="match status" value="1"/>
</dbReference>
<sequence>MYNLGKTGVLLINQGTPDSPAVTDVRKYLREFLMDARVMDIPYLNRWLLVNLIIAPTRAPKSAKVYQELWTPQGSPLKVYGYEVAQQLQESLGHKYVVKLGMRYQSPSIPDVLAEFKQQGITKLVVIPLYPQYASATTGSALQQVAEVVGNWQVAPELHTVQNFLSHPKFLEAFAENGRRQLAQEEYDHVVFTYHGLPERQLHKNDHVANCHAANCTQAYNSLNQHCYRAQCYETSRLLAEQLGIAPADYTVAFQSRLGNAPWIKPYTEDVVEQLAKRGVKKVLAFAPSFIADCLETTVEVGREYRELFEEHGGETWHLVESLNSSPLWIECLHDLVLAAAGTAKIETEKHTYLGLTA</sequence>
<dbReference type="HAMAP" id="MF_00323">
    <property type="entry name" value="Ferrochelatase"/>
    <property type="match status" value="1"/>
</dbReference>